<keyword evidence="4" id="KW-0413">Isomerase</keyword>
<dbReference type="InterPro" id="IPR036263">
    <property type="entry name" value="Chorismate_II_sf"/>
</dbReference>
<accession>A0A6U9VBC7</accession>
<keyword evidence="3" id="KW-0963">Cytoplasm</keyword>
<dbReference type="PANTHER" id="PTHR21145:SF12">
    <property type="entry name" value="CHORISMATE MUTASE"/>
    <property type="match status" value="1"/>
</dbReference>
<evidence type="ECO:0000256" key="3">
    <source>
        <dbReference type="ARBA" id="ARBA00022490"/>
    </source>
</evidence>
<name>A0A6U9VBC7_9STRA</name>
<dbReference type="SUPFAM" id="SSF48600">
    <property type="entry name" value="Chorismate mutase II"/>
    <property type="match status" value="1"/>
</dbReference>
<dbReference type="EMBL" id="HBIX01000473">
    <property type="protein sequence ID" value="CAE0707653.1"/>
    <property type="molecule type" value="Transcribed_RNA"/>
</dbReference>
<dbReference type="EMBL" id="HBIX01000472">
    <property type="protein sequence ID" value="CAE0707652.1"/>
    <property type="molecule type" value="Transcribed_RNA"/>
</dbReference>
<reference evidence="6" key="1">
    <citation type="submission" date="2021-01" db="EMBL/GenBank/DDBJ databases">
        <authorList>
            <person name="Corre E."/>
            <person name="Pelletier E."/>
            <person name="Niang G."/>
            <person name="Scheremetjew M."/>
            <person name="Finn R."/>
            <person name="Kale V."/>
            <person name="Holt S."/>
            <person name="Cochrane G."/>
            <person name="Meng A."/>
            <person name="Brown T."/>
            <person name="Cohen L."/>
        </authorList>
    </citation>
    <scope>NUCLEOTIDE SEQUENCE</scope>
    <source>
        <strain evidence="6">10249 10 AB</strain>
    </source>
</reference>
<dbReference type="InterPro" id="IPR037039">
    <property type="entry name" value="CM_AroQ_sf_eucaryotic"/>
</dbReference>
<dbReference type="GO" id="GO:0004106">
    <property type="term" value="F:chorismate mutase activity"/>
    <property type="evidence" value="ECO:0007669"/>
    <property type="project" value="UniProtKB-EC"/>
</dbReference>
<evidence type="ECO:0000313" key="6">
    <source>
        <dbReference type="EMBL" id="CAE0707653.1"/>
    </source>
</evidence>
<evidence type="ECO:0000256" key="2">
    <source>
        <dbReference type="ARBA" id="ARBA00012404"/>
    </source>
</evidence>
<organism evidence="6">
    <name type="scientific">Pseudo-nitzschia australis</name>
    <dbReference type="NCBI Taxonomy" id="44445"/>
    <lineage>
        <taxon>Eukaryota</taxon>
        <taxon>Sar</taxon>
        <taxon>Stramenopiles</taxon>
        <taxon>Ochrophyta</taxon>
        <taxon>Bacillariophyta</taxon>
        <taxon>Bacillariophyceae</taxon>
        <taxon>Bacillariophycidae</taxon>
        <taxon>Bacillariales</taxon>
        <taxon>Bacillariaceae</taxon>
        <taxon>Pseudo-nitzschia</taxon>
    </lineage>
</organism>
<evidence type="ECO:0000256" key="4">
    <source>
        <dbReference type="ARBA" id="ARBA00023235"/>
    </source>
</evidence>
<comment type="subcellular location">
    <subcellularLocation>
        <location evidence="1">Cytoplasm</location>
    </subcellularLocation>
</comment>
<dbReference type="GO" id="GO:0046417">
    <property type="term" value="P:chorismate metabolic process"/>
    <property type="evidence" value="ECO:0007669"/>
    <property type="project" value="InterPro"/>
</dbReference>
<evidence type="ECO:0000256" key="1">
    <source>
        <dbReference type="ARBA" id="ARBA00004496"/>
    </source>
</evidence>
<dbReference type="UniPathway" id="UPA00120">
    <property type="reaction ID" value="UER00203"/>
</dbReference>
<dbReference type="Gene3D" id="1.10.590.10">
    <property type="entry name" value="Chorismate mutase, AroQ class superfamily, eukaryotic"/>
    <property type="match status" value="1"/>
</dbReference>
<dbReference type="PROSITE" id="PS51169">
    <property type="entry name" value="CHORISMATE_MUT_3"/>
    <property type="match status" value="1"/>
</dbReference>
<evidence type="ECO:0000313" key="5">
    <source>
        <dbReference type="EMBL" id="CAE0707652.1"/>
    </source>
</evidence>
<dbReference type="PANTHER" id="PTHR21145">
    <property type="entry name" value="CHORISMATE MUTASE"/>
    <property type="match status" value="1"/>
</dbReference>
<dbReference type="GO" id="GO:0005737">
    <property type="term" value="C:cytoplasm"/>
    <property type="evidence" value="ECO:0007669"/>
    <property type="project" value="UniProtKB-SubCell"/>
</dbReference>
<protein>
    <recommendedName>
        <fullName evidence="2">chorismate mutase</fullName>
        <ecNumber evidence="2">5.4.99.5</ecNumber>
    </recommendedName>
</protein>
<dbReference type="AlphaFoldDB" id="A0A6U9VBC7"/>
<dbReference type="InterPro" id="IPR008238">
    <property type="entry name" value="Chorismate_mutase_AroQ_euk"/>
</dbReference>
<sequence length="402" mass="43992">MTRWHDHTNTTTLTSFARSMIVSVAILGFAIMSGTSHAFASSSSIGGVGKVSHSVSWNSKLYSSASLTKGDDVADSARANGDSNNENVKTSEVLSLDSIRASLIRQEETIIFALIERAQFRVDKVVYEPGASGLECIVNSNEESFLEHMLTETEKLHSGLRRYKSPEEHAFYPEKLLNDCEQFLKQDLEYNSGLLSDIGDASKVNFNEILLKKYIDEVVPSICAKGDDEQYGSCVLSDIAVLQALSKRVHYGKFVAESKYLADPEGYQALVDANDAEGVMKLLTNEVVELKVLRRARLKAATYGTEPLLADLPPLYGEEKTTSSIVAAAAASAVVAALEAMAEVTEEGSAFTNKVCPATVEEIYRDLIIPLTKDVEVAYLFRRCGREPPSEFAPDRMSTDSL</sequence>
<dbReference type="EC" id="5.4.99.5" evidence="2"/>
<gene>
    <name evidence="5" type="ORF">PAUS00366_LOCUS372</name>
    <name evidence="6" type="ORF">PAUS00366_LOCUS373</name>
</gene>
<dbReference type="GO" id="GO:0009073">
    <property type="term" value="P:aromatic amino acid family biosynthetic process"/>
    <property type="evidence" value="ECO:0007669"/>
    <property type="project" value="InterPro"/>
</dbReference>
<proteinExistence type="predicted"/>
<dbReference type="NCBIfam" id="TIGR01802">
    <property type="entry name" value="CM_pl-yst"/>
    <property type="match status" value="1"/>
</dbReference>